<gene>
    <name evidence="1" type="ORF">K469DRAFT_803968</name>
</gene>
<sequence length="304" mass="34219">MKLKIIPTKSSLQTSQPLMLLEVPTAQLTQNNSTISLHVLHEISPLIPNSDHFQHAMPPWAPSSYSLWPPTITKSQNLQHHHAFRIPAFLFEVLMRCYSSWVNSGQVAQDLVKDMTDTWISLKSSKNIKRCFDGKREWFVRLDQMSPKDSALIPGPTRSIKDVVRKLASGMKAYGVLHREADEAKVQKKEMVMHVMVNAWNASMSRGFKFRALVAPAAAQGVVLGLDAGKYDPEDFCLVAISKYRWLKPFTLPDGLTTQQVADMVQDGAHRVLLDITRSADNSLGREVHEMLIKSKFTVNVSLQ</sequence>
<keyword evidence="2" id="KW-1185">Reference proteome</keyword>
<name>A0A6A6DF34_9PEZI</name>
<reference evidence="1" key="1">
    <citation type="journal article" date="2020" name="Stud. Mycol.">
        <title>101 Dothideomycetes genomes: a test case for predicting lifestyles and emergence of pathogens.</title>
        <authorList>
            <person name="Haridas S."/>
            <person name="Albert R."/>
            <person name="Binder M."/>
            <person name="Bloem J."/>
            <person name="Labutti K."/>
            <person name="Salamov A."/>
            <person name="Andreopoulos B."/>
            <person name="Baker S."/>
            <person name="Barry K."/>
            <person name="Bills G."/>
            <person name="Bluhm B."/>
            <person name="Cannon C."/>
            <person name="Castanera R."/>
            <person name="Culley D."/>
            <person name="Daum C."/>
            <person name="Ezra D."/>
            <person name="Gonzalez J."/>
            <person name="Henrissat B."/>
            <person name="Kuo A."/>
            <person name="Liang C."/>
            <person name="Lipzen A."/>
            <person name="Lutzoni F."/>
            <person name="Magnuson J."/>
            <person name="Mondo S."/>
            <person name="Nolan M."/>
            <person name="Ohm R."/>
            <person name="Pangilinan J."/>
            <person name="Park H.-J."/>
            <person name="Ramirez L."/>
            <person name="Alfaro M."/>
            <person name="Sun H."/>
            <person name="Tritt A."/>
            <person name="Yoshinaga Y."/>
            <person name="Zwiers L.-H."/>
            <person name="Turgeon B."/>
            <person name="Goodwin S."/>
            <person name="Spatafora J."/>
            <person name="Crous P."/>
            <person name="Grigoriev I."/>
        </authorList>
    </citation>
    <scope>NUCLEOTIDE SEQUENCE</scope>
    <source>
        <strain evidence="1">CBS 207.26</strain>
    </source>
</reference>
<evidence type="ECO:0000313" key="1">
    <source>
        <dbReference type="EMBL" id="KAF2178091.1"/>
    </source>
</evidence>
<proteinExistence type="predicted"/>
<dbReference type="Proteomes" id="UP000800200">
    <property type="component" value="Unassembled WGS sequence"/>
</dbReference>
<accession>A0A6A6DF34</accession>
<dbReference type="OrthoDB" id="360540at2759"/>
<dbReference type="EMBL" id="ML994678">
    <property type="protein sequence ID" value="KAF2178091.1"/>
    <property type="molecule type" value="Genomic_DNA"/>
</dbReference>
<evidence type="ECO:0000313" key="2">
    <source>
        <dbReference type="Proteomes" id="UP000800200"/>
    </source>
</evidence>
<dbReference type="AlphaFoldDB" id="A0A6A6DF34"/>
<organism evidence="1 2">
    <name type="scientific">Zopfia rhizophila CBS 207.26</name>
    <dbReference type="NCBI Taxonomy" id="1314779"/>
    <lineage>
        <taxon>Eukaryota</taxon>
        <taxon>Fungi</taxon>
        <taxon>Dikarya</taxon>
        <taxon>Ascomycota</taxon>
        <taxon>Pezizomycotina</taxon>
        <taxon>Dothideomycetes</taxon>
        <taxon>Dothideomycetes incertae sedis</taxon>
        <taxon>Zopfiaceae</taxon>
        <taxon>Zopfia</taxon>
    </lineage>
</organism>
<protein>
    <submittedName>
        <fullName evidence="1">Uncharacterized protein</fullName>
    </submittedName>
</protein>